<feature type="region of interest" description="Disordered" evidence="1">
    <location>
        <begin position="601"/>
        <end position="656"/>
    </location>
</feature>
<dbReference type="Pfam" id="PF00856">
    <property type="entry name" value="SET"/>
    <property type="match status" value="1"/>
</dbReference>
<dbReference type="OrthoDB" id="438641at2759"/>
<feature type="region of interest" description="Disordered" evidence="1">
    <location>
        <begin position="1"/>
        <end position="22"/>
    </location>
</feature>
<dbReference type="AlphaFoldDB" id="A0A812XSP0"/>
<dbReference type="PANTHER" id="PTHR12197">
    <property type="entry name" value="HISTONE-LYSINE N-METHYLTRANSFERASE SMYD"/>
    <property type="match status" value="1"/>
</dbReference>
<feature type="domain" description="SET" evidence="2">
    <location>
        <begin position="41"/>
        <end position="202"/>
    </location>
</feature>
<name>A0A812XSP0_SYMPI</name>
<evidence type="ECO:0000313" key="4">
    <source>
        <dbReference type="Proteomes" id="UP000649617"/>
    </source>
</evidence>
<evidence type="ECO:0000256" key="1">
    <source>
        <dbReference type="SAM" id="MobiDB-lite"/>
    </source>
</evidence>
<dbReference type="SUPFAM" id="SSF82199">
    <property type="entry name" value="SET domain"/>
    <property type="match status" value="1"/>
</dbReference>
<proteinExistence type="predicted"/>
<protein>
    <submittedName>
        <fullName evidence="3">SET5 protein</fullName>
    </submittedName>
</protein>
<evidence type="ECO:0000313" key="3">
    <source>
        <dbReference type="EMBL" id="CAE7744234.1"/>
    </source>
</evidence>
<accession>A0A812XSP0</accession>
<feature type="non-terminal residue" evidence="3">
    <location>
        <position position="1"/>
    </location>
</feature>
<dbReference type="EMBL" id="CAJNIZ010046277">
    <property type="protein sequence ID" value="CAE7744234.1"/>
    <property type="molecule type" value="Genomic_DNA"/>
</dbReference>
<feature type="non-terminal residue" evidence="3">
    <location>
        <position position="656"/>
    </location>
</feature>
<reference evidence="3" key="1">
    <citation type="submission" date="2021-02" db="EMBL/GenBank/DDBJ databases">
        <authorList>
            <person name="Dougan E. K."/>
            <person name="Rhodes N."/>
            <person name="Thang M."/>
            <person name="Chan C."/>
        </authorList>
    </citation>
    <scope>NUCLEOTIDE SEQUENCE</scope>
</reference>
<comment type="caution">
    <text evidence="3">The sequence shown here is derived from an EMBL/GenBank/DDBJ whole genome shotgun (WGS) entry which is preliminary data.</text>
</comment>
<dbReference type="Gene3D" id="2.170.270.10">
    <property type="entry name" value="SET domain"/>
    <property type="match status" value="1"/>
</dbReference>
<dbReference type="InterPro" id="IPR001214">
    <property type="entry name" value="SET_dom"/>
</dbReference>
<dbReference type="InterPro" id="IPR050869">
    <property type="entry name" value="H3K4_H4K5_MeTrfase"/>
</dbReference>
<evidence type="ECO:0000259" key="2">
    <source>
        <dbReference type="Pfam" id="PF00856"/>
    </source>
</evidence>
<dbReference type="CDD" id="cd20071">
    <property type="entry name" value="SET_SMYD"/>
    <property type="match status" value="1"/>
</dbReference>
<gene>
    <name evidence="3" type="primary">SET5</name>
    <name evidence="3" type="ORF">SPIL2461_LOCUS21455</name>
</gene>
<sequence length="656" mass="71877">AAAVSNRGRSKPRRTESPRTRRGHALILRAAVRYDAATCQLVAGGDVKAGEVVVEDCPILLVEDLPKEDPSDFLLAADPEDFLQRCRRMRSEKALASFRCLDAEKRKTVLSLHVPDLADPGFEDWRAEEEAAKGDEQAFLFLRVLRVNGVEVPDGRTALYATACRANHSCLPRARLSVEADGRVRLVALTPIRAGDEVTVSYLSESDLLEPSSIRRKLLRQTWGFLCSCQRCTQPDDRRSYLCPSCCSGMIGFQSRHVQLGAATAELDGWAACANCGKVMEAEEMANLEQLWVERHRKLPPWCRGSSGRAVLRNFLQPAAPQLSLSAVDELYQELGEPDEFASGAEVESLLAADEELARGLASTVLLYRDLTGLSGSMTPAMQAHWLAADAAGAALEAGLLLLKMSSMEGELQQAFQAQVDMLSLNPEELVGAADCRLGSLRQALGQETLTLEAAELLRLKALCLDFRDPMEATAVRRQALSIASALLADADLGGSLSLGVFLFRDGLELRIRDFEEGCYKLSLAERRLDRCLDDLESQLELEAVQQSGLVDEVLAARLVEQRRVIKLQQEELDQLHFEHQVLAEEAARLREEVEATVPEDMPEEEEFGVGFAEALDSPQAASERGRSPASPASAALSPDSRQGRRTSSRHSGSAR</sequence>
<dbReference type="InterPro" id="IPR046341">
    <property type="entry name" value="SET_dom_sf"/>
</dbReference>
<dbReference type="GO" id="GO:0005634">
    <property type="term" value="C:nucleus"/>
    <property type="evidence" value="ECO:0007669"/>
    <property type="project" value="TreeGrafter"/>
</dbReference>
<keyword evidence="4" id="KW-1185">Reference proteome</keyword>
<feature type="compositionally biased region" description="Low complexity" evidence="1">
    <location>
        <begin position="628"/>
        <end position="641"/>
    </location>
</feature>
<dbReference type="Proteomes" id="UP000649617">
    <property type="component" value="Unassembled WGS sequence"/>
</dbReference>
<dbReference type="PANTHER" id="PTHR12197:SF251">
    <property type="entry name" value="EG:BACR7C10.4 PROTEIN"/>
    <property type="match status" value="1"/>
</dbReference>
<organism evidence="3 4">
    <name type="scientific">Symbiodinium pilosum</name>
    <name type="common">Dinoflagellate</name>
    <dbReference type="NCBI Taxonomy" id="2952"/>
    <lineage>
        <taxon>Eukaryota</taxon>
        <taxon>Sar</taxon>
        <taxon>Alveolata</taxon>
        <taxon>Dinophyceae</taxon>
        <taxon>Suessiales</taxon>
        <taxon>Symbiodiniaceae</taxon>
        <taxon>Symbiodinium</taxon>
    </lineage>
</organism>